<gene>
    <name evidence="1" type="ORF">H839_14854</name>
</gene>
<keyword evidence="2" id="KW-1185">Reference proteome</keyword>
<sequence>MYVTLAVSLIIAGLILALAVITTSKAYEYKHTIDPPPEEDDSQNK</sequence>
<proteinExistence type="predicted"/>
<dbReference type="InterPro" id="IPR047753">
    <property type="entry name" value="YtzI-like"/>
</dbReference>
<dbReference type="NCBIfam" id="NF033232">
    <property type="entry name" value="small_YtzI"/>
    <property type="match status" value="1"/>
</dbReference>
<protein>
    <recommendedName>
        <fullName evidence="3">YtzI protein</fullName>
    </recommendedName>
</protein>
<dbReference type="EMBL" id="AOTZ01000006">
    <property type="protein sequence ID" value="EZP76566.1"/>
    <property type="molecule type" value="Genomic_DNA"/>
</dbReference>
<dbReference type="AlphaFoldDB" id="A0ABC9VEA9"/>
<evidence type="ECO:0000313" key="1">
    <source>
        <dbReference type="EMBL" id="EZP76566.1"/>
    </source>
</evidence>
<evidence type="ECO:0000313" key="2">
    <source>
        <dbReference type="Proteomes" id="UP000023566"/>
    </source>
</evidence>
<dbReference type="Proteomes" id="UP000023566">
    <property type="component" value="Chromosome"/>
</dbReference>
<organism evidence="1 2">
    <name type="scientific">Parageobacillus genomosp. 1</name>
    <dbReference type="NCBI Taxonomy" id="1295642"/>
    <lineage>
        <taxon>Bacteria</taxon>
        <taxon>Bacillati</taxon>
        <taxon>Bacillota</taxon>
        <taxon>Bacilli</taxon>
        <taxon>Bacillales</taxon>
        <taxon>Anoxybacillaceae</taxon>
        <taxon>Parageobacillus</taxon>
    </lineage>
</organism>
<accession>A0ABC9VEA9</accession>
<reference evidence="1 2" key="1">
    <citation type="journal article" date="2014" name="Appl. Microbiol. Biotechnol.">
        <title>Transformable facultative thermophile Geobacillus stearothermophilus NUB3621 as a host strain for metabolic engineering.</title>
        <authorList>
            <person name="Blanchard K."/>
            <person name="Robic S."/>
            <person name="Matsumura I."/>
        </authorList>
    </citation>
    <scope>NUCLEOTIDE SEQUENCE [LARGE SCALE GENOMIC DNA]</scope>
    <source>
        <strain evidence="1 2">NUB3621</strain>
    </source>
</reference>
<dbReference type="RefSeq" id="WP_088124202.1">
    <property type="nucleotide sequence ID" value="NZ_CM002692.1"/>
</dbReference>
<evidence type="ECO:0008006" key="3">
    <source>
        <dbReference type="Google" id="ProtNLM"/>
    </source>
</evidence>
<name>A0ABC9VEA9_9BACL</name>
<comment type="caution">
    <text evidence="1">The sequence shown here is derived from an EMBL/GenBank/DDBJ whole genome shotgun (WGS) entry which is preliminary data.</text>
</comment>